<reference evidence="2 3" key="1">
    <citation type="submission" date="2019-02" db="EMBL/GenBank/DDBJ databases">
        <title>Deep-cultivation of Planctomycetes and their phenomic and genomic characterization uncovers novel biology.</title>
        <authorList>
            <person name="Wiegand S."/>
            <person name="Jogler M."/>
            <person name="Boedeker C."/>
            <person name="Pinto D."/>
            <person name="Vollmers J."/>
            <person name="Rivas-Marin E."/>
            <person name="Kohn T."/>
            <person name="Peeters S.H."/>
            <person name="Heuer A."/>
            <person name="Rast P."/>
            <person name="Oberbeckmann S."/>
            <person name="Bunk B."/>
            <person name="Jeske O."/>
            <person name="Meyerdierks A."/>
            <person name="Storesund J.E."/>
            <person name="Kallscheuer N."/>
            <person name="Luecker S."/>
            <person name="Lage O.M."/>
            <person name="Pohl T."/>
            <person name="Merkel B.J."/>
            <person name="Hornburger P."/>
            <person name="Mueller R.-W."/>
            <person name="Bruemmer F."/>
            <person name="Labrenz M."/>
            <person name="Spormann A.M."/>
            <person name="Op den Camp H."/>
            <person name="Overmann J."/>
            <person name="Amann R."/>
            <person name="Jetten M.S.M."/>
            <person name="Mascher T."/>
            <person name="Medema M.H."/>
            <person name="Devos D.P."/>
            <person name="Kaster A.-K."/>
            <person name="Ovreas L."/>
            <person name="Rohde M."/>
            <person name="Galperin M.Y."/>
            <person name="Jogler C."/>
        </authorList>
    </citation>
    <scope>NUCLEOTIDE SEQUENCE [LARGE SCALE GENOMIC DNA]</scope>
    <source>
        <strain evidence="2 3">I41</strain>
    </source>
</reference>
<gene>
    <name evidence="2" type="ORF">I41_43680</name>
</gene>
<evidence type="ECO:0000256" key="1">
    <source>
        <dbReference type="SAM" id="MobiDB-lite"/>
    </source>
</evidence>
<feature type="region of interest" description="Disordered" evidence="1">
    <location>
        <begin position="878"/>
        <end position="990"/>
    </location>
</feature>
<proteinExistence type="predicted"/>
<dbReference type="KEGG" id="llh:I41_43680"/>
<dbReference type="PANTHER" id="PTHR30203">
    <property type="entry name" value="OUTER MEMBRANE CATION EFFLUX PROTEIN"/>
    <property type="match status" value="1"/>
</dbReference>
<keyword evidence="3" id="KW-1185">Reference proteome</keyword>
<dbReference type="EMBL" id="CP036339">
    <property type="protein sequence ID" value="QDT75159.1"/>
    <property type="molecule type" value="Genomic_DNA"/>
</dbReference>
<accession>A0A517U3F7</accession>
<dbReference type="AlphaFoldDB" id="A0A517U3F7"/>
<dbReference type="SUPFAM" id="SSF56954">
    <property type="entry name" value="Outer membrane efflux proteins (OEP)"/>
    <property type="match status" value="2"/>
</dbReference>
<dbReference type="OrthoDB" id="235971at2"/>
<feature type="compositionally biased region" description="Pro residues" evidence="1">
    <location>
        <begin position="898"/>
        <end position="907"/>
    </location>
</feature>
<sequence length="990" mass="109409">MNNIIRCLLAFSLLLANGCSRPFYRKQADADAYCLTDQKAAVIGADPYELRIDVDPRSRMYDPNNPDVEPMPPDDPASHRYMECVDCKKGSKCWKCLPKTAYVDNPNWQEYLPRDGSGRVLLDLRNAVEVALRDSPEYQSQLEDLYLSALDVSFERFRFDTQFFGGSSIFLTSQGRDATGTGNSATTFVVSPLRPDNQLEARRLTATGGELVTGVANSLVWQFAGPNDYTSTTLMDFSLVQPLLRFGGRTRVLERLTISERTLLANVRQMERYRGGFYLNIATGRDAGGGPSRRGGFFGGSGLDGFAGVGGGGFGAVGNFGFGGGFGGFNFNQGVGGGFTGGAGAAGAGGFIGLLQTQQTIRNQRSNVGSLRDSYEQLQASYDAGRIDLFQVDLARQALYNAQSQLLTAEAGYQTTLDNYKITLGLPPELEVRIQDPMLERFNLLDPQLELVEERVTDALVALRELRQRTQEEANPLEIQSPEFARQFERWLDECTALEPLANERVDAVEADLRAVEAALPMRRQYLKDLAGREEVQQAQIDPRLFSVEELDRRVAKRREEYEMLKKNLADVWDRLDKLEQTGEADAAKLLPAVIDSMSDLSGRLLELSLVQAAARLDAIAFAPVELTDEEALLIASAYRRDWQNARAALVDSWRLIYFNANALLSDLNFLFSGDIGNVGDNPFRIRDTTGRLRVGLQWDPPMTRLAERNIYRQSLIEYQQARRSYYQYRDRVSQSLRLNLRQTRLNEINFELRRAAVLVAISQVDLTQLRLSQPPQVGVEAQFGDTTARDLVQSLSDLLNVQNDFLSVWVNYEVQRQALDFDLGILELDAAGVRREHEAPLTAYIAGAEAIRAQLCSASDIIPTLAKPVDTKPKAEPIEPLPLVFPDSLLPGEDGPPDSPLPPGELPAPLRNPAAAYKEPDPAAGERMSHDRISASDGRIAMALAEMPGFDTSADARKAQAERGGVSSAGAAGKQVRDDAVQPASYNKR</sequence>
<dbReference type="RefSeq" id="WP_145434851.1">
    <property type="nucleotide sequence ID" value="NZ_CP036339.1"/>
</dbReference>
<dbReference type="Proteomes" id="UP000317909">
    <property type="component" value="Chromosome"/>
</dbReference>
<dbReference type="GO" id="GO:0015562">
    <property type="term" value="F:efflux transmembrane transporter activity"/>
    <property type="evidence" value="ECO:0007669"/>
    <property type="project" value="InterPro"/>
</dbReference>
<dbReference type="InterPro" id="IPR010131">
    <property type="entry name" value="MdtP/NodT-like"/>
</dbReference>
<evidence type="ECO:0000313" key="3">
    <source>
        <dbReference type="Proteomes" id="UP000317909"/>
    </source>
</evidence>
<dbReference type="Gene3D" id="1.20.1600.10">
    <property type="entry name" value="Outer membrane efflux proteins (OEP)"/>
    <property type="match status" value="2"/>
</dbReference>
<dbReference type="PANTHER" id="PTHR30203:SF33">
    <property type="entry name" value="BLR4455 PROTEIN"/>
    <property type="match status" value="1"/>
</dbReference>
<organism evidence="2 3">
    <name type="scientific">Lacipirellula limnantheis</name>
    <dbReference type="NCBI Taxonomy" id="2528024"/>
    <lineage>
        <taxon>Bacteria</taxon>
        <taxon>Pseudomonadati</taxon>
        <taxon>Planctomycetota</taxon>
        <taxon>Planctomycetia</taxon>
        <taxon>Pirellulales</taxon>
        <taxon>Lacipirellulaceae</taxon>
        <taxon>Lacipirellula</taxon>
    </lineage>
</organism>
<protein>
    <submittedName>
        <fullName evidence="2">Outer membrane efflux protein</fullName>
    </submittedName>
</protein>
<evidence type="ECO:0000313" key="2">
    <source>
        <dbReference type="EMBL" id="QDT75159.1"/>
    </source>
</evidence>
<name>A0A517U3F7_9BACT</name>